<evidence type="ECO:0000256" key="4">
    <source>
        <dbReference type="ARBA" id="ARBA00023002"/>
    </source>
</evidence>
<dbReference type="GO" id="GO:0005506">
    <property type="term" value="F:iron ion binding"/>
    <property type="evidence" value="ECO:0007669"/>
    <property type="project" value="InterPro"/>
</dbReference>
<comment type="cofactor">
    <cofactor evidence="1">
        <name>L-ascorbate</name>
        <dbReference type="ChEBI" id="CHEBI:38290"/>
    </cofactor>
</comment>
<dbReference type="PANTHER" id="PTHR10869">
    <property type="entry name" value="PROLYL 4-HYDROXYLASE ALPHA SUBUNIT"/>
    <property type="match status" value="1"/>
</dbReference>
<evidence type="ECO:0000256" key="5">
    <source>
        <dbReference type="ARBA" id="ARBA00023004"/>
    </source>
</evidence>
<evidence type="ECO:0000256" key="2">
    <source>
        <dbReference type="ARBA" id="ARBA00022723"/>
    </source>
</evidence>
<organism evidence="8 9">
    <name type="scientific">Fragilariopsis cylindrus CCMP1102</name>
    <dbReference type="NCBI Taxonomy" id="635003"/>
    <lineage>
        <taxon>Eukaryota</taxon>
        <taxon>Sar</taxon>
        <taxon>Stramenopiles</taxon>
        <taxon>Ochrophyta</taxon>
        <taxon>Bacillariophyta</taxon>
        <taxon>Bacillariophyceae</taxon>
        <taxon>Bacillariophycidae</taxon>
        <taxon>Bacillariales</taxon>
        <taxon>Bacillariaceae</taxon>
        <taxon>Fragilariopsis</taxon>
    </lineage>
</organism>
<dbReference type="SMART" id="SM00702">
    <property type="entry name" value="P4Hc"/>
    <property type="match status" value="1"/>
</dbReference>
<evidence type="ECO:0000313" key="8">
    <source>
        <dbReference type="EMBL" id="OEU07971.1"/>
    </source>
</evidence>
<reference evidence="8 9" key="1">
    <citation type="submission" date="2016-09" db="EMBL/GenBank/DDBJ databases">
        <title>Extensive genetic diversity and differential bi-allelic expression allows diatom success in the polar Southern Ocean.</title>
        <authorList>
            <consortium name="DOE Joint Genome Institute"/>
            <person name="Mock T."/>
            <person name="Otillar R.P."/>
            <person name="Strauss J."/>
            <person name="Dupont C."/>
            <person name="Frickenhaus S."/>
            <person name="Maumus F."/>
            <person name="Mcmullan M."/>
            <person name="Sanges R."/>
            <person name="Schmutz J."/>
            <person name="Toseland A."/>
            <person name="Valas R."/>
            <person name="Veluchamy A."/>
            <person name="Ward B.J."/>
            <person name="Allen A."/>
            <person name="Barry K."/>
            <person name="Falciatore A."/>
            <person name="Ferrante M."/>
            <person name="Fortunato A.E."/>
            <person name="Gloeckner G."/>
            <person name="Gruber A."/>
            <person name="Hipkin R."/>
            <person name="Janech M."/>
            <person name="Kroth P."/>
            <person name="Leese F."/>
            <person name="Lindquist E."/>
            <person name="Lyon B.R."/>
            <person name="Martin J."/>
            <person name="Mayer C."/>
            <person name="Parker M."/>
            <person name="Quesneville H."/>
            <person name="Raymond J."/>
            <person name="Uhlig C."/>
            <person name="Valentin K.U."/>
            <person name="Worden A.Z."/>
            <person name="Armbrust E.V."/>
            <person name="Bowler C."/>
            <person name="Green B."/>
            <person name="Moulton V."/>
            <person name="Van Oosterhout C."/>
            <person name="Grigoriev I."/>
        </authorList>
    </citation>
    <scope>NUCLEOTIDE SEQUENCE [LARGE SCALE GENOMIC DNA]</scope>
    <source>
        <strain evidence="8 9">CCMP1102</strain>
    </source>
</reference>
<name>A0A1E7EPW3_9STRA</name>
<dbReference type="InParanoid" id="A0A1E7EPW3"/>
<dbReference type="OrthoDB" id="420380at2759"/>
<keyword evidence="5" id="KW-0408">Iron</keyword>
<dbReference type="Proteomes" id="UP000095751">
    <property type="component" value="Unassembled WGS sequence"/>
</dbReference>
<keyword evidence="6" id="KW-0812">Transmembrane</keyword>
<dbReference type="KEGG" id="fcy:FRACYDRAFT_212889"/>
<dbReference type="PANTHER" id="PTHR10869:SF226">
    <property type="entry name" value="PROLYL 4-HYDROXYLASE ALPHA SUBUNIT DOMAIN-CONTAINING PROTEIN"/>
    <property type="match status" value="1"/>
</dbReference>
<accession>A0A1E7EPW3</accession>
<evidence type="ECO:0000256" key="3">
    <source>
        <dbReference type="ARBA" id="ARBA00022964"/>
    </source>
</evidence>
<proteinExistence type="predicted"/>
<dbReference type="InterPro" id="IPR044862">
    <property type="entry name" value="Pro_4_hyd_alph_FE2OG_OXY"/>
</dbReference>
<keyword evidence="3" id="KW-0223">Dioxygenase</keyword>
<dbReference type="InterPro" id="IPR045054">
    <property type="entry name" value="P4HA-like"/>
</dbReference>
<dbReference type="EMBL" id="KV784382">
    <property type="protein sequence ID" value="OEU07971.1"/>
    <property type="molecule type" value="Genomic_DNA"/>
</dbReference>
<dbReference type="GO" id="GO:0005783">
    <property type="term" value="C:endoplasmic reticulum"/>
    <property type="evidence" value="ECO:0007669"/>
    <property type="project" value="TreeGrafter"/>
</dbReference>
<dbReference type="GO" id="GO:0031418">
    <property type="term" value="F:L-ascorbic acid binding"/>
    <property type="evidence" value="ECO:0007669"/>
    <property type="project" value="InterPro"/>
</dbReference>
<dbReference type="AlphaFoldDB" id="A0A1E7EPW3"/>
<evidence type="ECO:0000256" key="1">
    <source>
        <dbReference type="ARBA" id="ARBA00001961"/>
    </source>
</evidence>
<evidence type="ECO:0000259" key="7">
    <source>
        <dbReference type="PROSITE" id="PS51471"/>
    </source>
</evidence>
<keyword evidence="6" id="KW-0472">Membrane</keyword>
<dbReference type="Pfam" id="PF13640">
    <property type="entry name" value="2OG-FeII_Oxy_3"/>
    <property type="match status" value="1"/>
</dbReference>
<sequence length="492" mass="54092">MIRIISPTISGFGGRGVLPPVLPVLAIAFLSLMTVTTLLTTTTTTMFAVVNAAPATTKTTARNIKILNHSGAKVELYWIHPDTRVGSLMSTPHILSGADFALNSYMGHEFEVRELPSSKSGVCTQRLEDQTCGNGLFAVSENNDQLLTVTQGFEVEFLDDQIRAKLKAIAILDSCQTKAANNTMNTLTLMDCIQNGMTKTLAKANEEINFQTKIRTGMAEMMENYTCADLKLNTSESIRTDTWRGARDHKRRNVNVLLDRPASKIIVIDNFISEQECTAMANAAKPKLHQATVADGKGGSHMSEHRKAMQAGIKVPWSLENSNGNGNGNGSDIAILSRKVYDFTNYMLDLNINEYGQEDLMSIQYFGRGINDTQPDRYTPHCDGDCTGLPHKTGTRMATMVMYCNIPEVGGHTNFRNAGVHVKPKIGSAVFFSYIDPDTRITDTGLTEHSGCPVLEGEKKIVTQWIRLGVDDDSPWDAFNSLGLKYSDEDDD</sequence>
<feature type="domain" description="Fe2OG dioxygenase" evidence="7">
    <location>
        <begin position="343"/>
        <end position="468"/>
    </location>
</feature>
<evidence type="ECO:0000313" key="9">
    <source>
        <dbReference type="Proteomes" id="UP000095751"/>
    </source>
</evidence>
<dbReference type="FunFam" id="2.60.120.620:FF:000075">
    <property type="entry name" value="Predicted protein"/>
    <property type="match status" value="1"/>
</dbReference>
<feature type="transmembrane region" description="Helical" evidence="6">
    <location>
        <begin position="21"/>
        <end position="39"/>
    </location>
</feature>
<evidence type="ECO:0000256" key="6">
    <source>
        <dbReference type="SAM" id="Phobius"/>
    </source>
</evidence>
<protein>
    <recommendedName>
        <fullName evidence="7">Fe2OG dioxygenase domain-containing protein</fullName>
    </recommendedName>
</protein>
<keyword evidence="9" id="KW-1185">Reference proteome</keyword>
<gene>
    <name evidence="8" type="ORF">FRACYDRAFT_212889</name>
</gene>
<dbReference type="GO" id="GO:0004656">
    <property type="term" value="F:procollagen-proline 4-dioxygenase activity"/>
    <property type="evidence" value="ECO:0007669"/>
    <property type="project" value="TreeGrafter"/>
</dbReference>
<keyword evidence="4" id="KW-0560">Oxidoreductase</keyword>
<dbReference type="InterPro" id="IPR006620">
    <property type="entry name" value="Pro_4_hyd_alph"/>
</dbReference>
<keyword evidence="2" id="KW-0479">Metal-binding</keyword>
<dbReference type="Gene3D" id="2.60.120.620">
    <property type="entry name" value="q2cbj1_9rhob like domain"/>
    <property type="match status" value="1"/>
</dbReference>
<dbReference type="InterPro" id="IPR005123">
    <property type="entry name" value="Oxoglu/Fe-dep_dioxygenase_dom"/>
</dbReference>
<keyword evidence="6" id="KW-1133">Transmembrane helix</keyword>
<dbReference type="PROSITE" id="PS51471">
    <property type="entry name" value="FE2OG_OXY"/>
    <property type="match status" value="1"/>
</dbReference>